<dbReference type="SUPFAM" id="SSF49899">
    <property type="entry name" value="Concanavalin A-like lectins/glucanases"/>
    <property type="match status" value="1"/>
</dbReference>
<evidence type="ECO:0000256" key="3">
    <source>
        <dbReference type="ARBA" id="ARBA00013194"/>
    </source>
</evidence>
<evidence type="ECO:0000256" key="9">
    <source>
        <dbReference type="PROSITE-ProRule" id="PRU00176"/>
    </source>
</evidence>
<dbReference type="GO" id="GO:0043005">
    <property type="term" value="C:neuron projection"/>
    <property type="evidence" value="ECO:0007669"/>
    <property type="project" value="TreeGrafter"/>
</dbReference>
<evidence type="ECO:0000256" key="4">
    <source>
        <dbReference type="ARBA" id="ARBA00022884"/>
    </source>
</evidence>
<sequence>MESIRISSRFKCNNYRRILRCDDGRTDLISGGSFALLAAMFSPRLLKNHSSDGWDDDDLIREEIPMLSSRIADGWTADEVTTTDGGRKTEDERIRCFVHGRGVKVPALPSCPLPAAAEAVPSVPSSASASPSSSSSSSSAISSGASDTLSLAPSCDESAADSATTNNNEDSRSLLSDSADSGVGGAFRGGSRPSSFLSTTATVPRPAAVLLPPPPAASILSPSSSAAVASVVLHCEACQKPAYFADEDVLRTQPENVAVSRLIARQQQRAEAVAGSDGADEATTTVPDCQWCEGPNGAQPAKFRCNACGYFYCADCQLVLHPPRGPLKTHQLISADEFNKRSSSISREFVFPVSSPSPCSSSDPMPSSSCEVHPDKELALYCALCQQSLCAQCAVDVRHQNHHVQSLQVAAKSHKTELSQSLQLLSAKVRQATEDIASLKQLQNEIDANCDVFGRSIEREMDELIALLQLRRQQLIDFAAGERERRKAQLREQIGRSTAQLGRNRALIQFCIEILKESDPMAYLQVGNALASRVTDQEFLWHREIRTKSEVDVQFEYDLDSTPARTALEQLEFLQLKEEGIGEALQTEEEAKGRGAPPAPQFAADECSAENNSITLSWLCPQNGVLIDGFVLELDSGRGQGVFREVYCGPECVCSIDGLHFNALYNARVKAFNGSGESAYSELICLQTASVAWFQLSSEGPLHSSSSERNSDDVPIAGGHSPSPSAGGGDLLFSNDCCTVTGTSIDYRTVLGTVTFSQGIHYWEASVDRYDGNADIVIGVAQPPVNRRAMLGKDVHGWSMYVDGQRSWFFHADTHHGRMSGGVVGCGSVIGVAIDCDRGTLSFAINDTPLCVHAFKNMPRGLYCPAFSVNCKSTITRKITTKKIMSYTTNFPHSRKRTVYVGGFGEEVNEKILTLAFIPFGDIVGVSIPLDNETGKHRGFGFVEFELPEDSAAAIDNMNDSEIYGKTVRVNFARPPKVNERSQRPIWADDEWLKQYGQGSGQNEAENGGGKPVEEAAAGSAAEMEENGGEKSQKLQRVYLGIKIGIRYIGRIVIELRSDVVPKTAENFRALCTGERGFGFEGSKFHRIIPKFMLQAGDFTAGDGTGGHSIYGEKFEDENFKLKHLMPGTVSMANCGANTNGSQFFICTEKAEWLDGKHVVFGHVVEGMNIVRQVEQQGTPAGKPTMQVSISECGELK</sequence>
<dbReference type="AlphaFoldDB" id="A0A914GQU2"/>
<dbReference type="PANTHER" id="PTHR24099">
    <property type="entry name" value="E3 UBIQUITIN-PROTEIN LIGASE TRIM36-RELATED"/>
    <property type="match status" value="1"/>
</dbReference>
<feature type="domain" description="PPIase cyclophilin-type" evidence="12">
    <location>
        <begin position="1039"/>
        <end position="1195"/>
    </location>
</feature>
<dbReference type="InterPro" id="IPR013783">
    <property type="entry name" value="Ig-like_fold"/>
</dbReference>
<dbReference type="PROSITE" id="PS50853">
    <property type="entry name" value="FN3"/>
    <property type="match status" value="1"/>
</dbReference>
<feature type="region of interest" description="Disordered" evidence="11">
    <location>
        <begin position="997"/>
        <end position="1030"/>
    </location>
</feature>
<evidence type="ECO:0000313" key="18">
    <source>
        <dbReference type="Proteomes" id="UP000887572"/>
    </source>
</evidence>
<dbReference type="CDD" id="cd01926">
    <property type="entry name" value="cyclophilin_ABH_like"/>
    <property type="match status" value="1"/>
</dbReference>
<dbReference type="InterPro" id="IPR020892">
    <property type="entry name" value="Cyclophilin-type_PPIase_CS"/>
</dbReference>
<feature type="region of interest" description="Disordered" evidence="11">
    <location>
        <begin position="122"/>
        <end position="179"/>
    </location>
</feature>
<dbReference type="SMART" id="SM00502">
    <property type="entry name" value="BBC"/>
    <property type="match status" value="1"/>
</dbReference>
<feature type="domain" description="RRM" evidence="13">
    <location>
        <begin position="897"/>
        <end position="975"/>
    </location>
</feature>
<dbReference type="PROSITE" id="PS50102">
    <property type="entry name" value="RRM"/>
    <property type="match status" value="1"/>
</dbReference>
<dbReference type="GO" id="GO:0003723">
    <property type="term" value="F:RNA binding"/>
    <property type="evidence" value="ECO:0007669"/>
    <property type="project" value="UniProtKB-UniRule"/>
</dbReference>
<dbReference type="InterPro" id="IPR029000">
    <property type="entry name" value="Cyclophilin-like_dom_sf"/>
</dbReference>
<evidence type="ECO:0000256" key="1">
    <source>
        <dbReference type="ARBA" id="ARBA00000971"/>
    </source>
</evidence>
<dbReference type="SUPFAM" id="SSF50891">
    <property type="entry name" value="Cyclophilin-like"/>
    <property type="match status" value="1"/>
</dbReference>
<feature type="region of interest" description="Disordered" evidence="11">
    <location>
        <begin position="1177"/>
        <end position="1197"/>
    </location>
</feature>
<evidence type="ECO:0000259" key="16">
    <source>
        <dbReference type="PROSITE" id="PS50853"/>
    </source>
</evidence>
<dbReference type="SMART" id="SM00060">
    <property type="entry name" value="FN3"/>
    <property type="match status" value="1"/>
</dbReference>
<dbReference type="InterPro" id="IPR003649">
    <property type="entry name" value="Bbox_C"/>
</dbReference>
<feature type="region of interest" description="Disordered" evidence="11">
    <location>
        <begin position="701"/>
        <end position="727"/>
    </location>
</feature>
<evidence type="ECO:0000256" key="2">
    <source>
        <dbReference type="ARBA" id="ARBA00002388"/>
    </source>
</evidence>
<dbReference type="InterPro" id="IPR043136">
    <property type="entry name" value="B30.2/SPRY_sf"/>
</dbReference>
<dbReference type="Pfam" id="PF22586">
    <property type="entry name" value="ANCHR-like_BBOX"/>
    <property type="match status" value="1"/>
</dbReference>
<keyword evidence="6" id="KW-0697">Rotamase</keyword>
<dbReference type="InterPro" id="IPR035979">
    <property type="entry name" value="RBD_domain_sf"/>
</dbReference>
<dbReference type="InterPro" id="IPR001870">
    <property type="entry name" value="B30.2/SPRY"/>
</dbReference>
<comment type="function">
    <text evidence="2">PPIases accelerate the folding of proteins. It catalyzes the cis-trans isomerization of proline imidic peptide bonds in oligopeptides.</text>
</comment>
<dbReference type="SUPFAM" id="SSF54928">
    <property type="entry name" value="RNA-binding domain, RBD"/>
    <property type="match status" value="1"/>
</dbReference>
<dbReference type="SMART" id="SM00336">
    <property type="entry name" value="BBOX"/>
    <property type="match status" value="2"/>
</dbReference>
<evidence type="ECO:0000256" key="6">
    <source>
        <dbReference type="ARBA" id="ARBA00023110"/>
    </source>
</evidence>
<dbReference type="Pfam" id="PF00622">
    <property type="entry name" value="SPRY"/>
    <property type="match status" value="1"/>
</dbReference>
<evidence type="ECO:0000259" key="12">
    <source>
        <dbReference type="PROSITE" id="PS50072"/>
    </source>
</evidence>
<keyword evidence="8" id="KW-0862">Zinc</keyword>
<dbReference type="Proteomes" id="UP000887572">
    <property type="component" value="Unplaced"/>
</dbReference>
<evidence type="ECO:0000313" key="19">
    <source>
        <dbReference type="WBParaSite" id="Gr19_v10_g10338.t1"/>
    </source>
</evidence>
<dbReference type="Gene3D" id="2.60.40.10">
    <property type="entry name" value="Immunoglobulins"/>
    <property type="match status" value="1"/>
</dbReference>
<evidence type="ECO:0000256" key="10">
    <source>
        <dbReference type="SAM" id="Coils"/>
    </source>
</evidence>
<dbReference type="InterPro" id="IPR036116">
    <property type="entry name" value="FN3_sf"/>
</dbReference>
<dbReference type="Pfam" id="PF00643">
    <property type="entry name" value="zf-B_box"/>
    <property type="match status" value="1"/>
</dbReference>
<reference evidence="19" key="1">
    <citation type="submission" date="2022-11" db="UniProtKB">
        <authorList>
            <consortium name="WormBaseParasite"/>
        </authorList>
    </citation>
    <scope>IDENTIFICATION</scope>
</reference>
<dbReference type="CDD" id="cd12347">
    <property type="entry name" value="RRM_PPIE"/>
    <property type="match status" value="1"/>
</dbReference>
<keyword evidence="18" id="KW-1185">Reference proteome</keyword>
<dbReference type="FunFam" id="2.60.40.10:FF:000178">
    <property type="entry name" value="E3 ubiquitin-protein ligase TRIM9 isoform X1"/>
    <property type="match status" value="1"/>
</dbReference>
<name>A0A914GQU2_GLORO</name>
<dbReference type="EC" id="5.2.1.8" evidence="3"/>
<dbReference type="SUPFAM" id="SSF57845">
    <property type="entry name" value="B-box zinc-binding domain"/>
    <property type="match status" value="1"/>
</dbReference>
<keyword evidence="5 10" id="KW-0175">Coiled coil</keyword>
<dbReference type="InterPro" id="IPR002130">
    <property type="entry name" value="Cyclophilin-type_PPIase_dom"/>
</dbReference>
<dbReference type="Pfam" id="PF00076">
    <property type="entry name" value="RRM_1"/>
    <property type="match status" value="1"/>
</dbReference>
<dbReference type="Gene3D" id="2.60.120.920">
    <property type="match status" value="1"/>
</dbReference>
<dbReference type="InterPro" id="IPR017903">
    <property type="entry name" value="COS_domain"/>
</dbReference>
<evidence type="ECO:0000259" key="14">
    <source>
        <dbReference type="PROSITE" id="PS50119"/>
    </source>
</evidence>
<dbReference type="InterPro" id="IPR050617">
    <property type="entry name" value="E3_ligase_FN3/SPRY"/>
</dbReference>
<dbReference type="InterPro" id="IPR034168">
    <property type="entry name" value="PPIE_RRM"/>
</dbReference>
<comment type="catalytic activity">
    <reaction evidence="1">
        <text>[protein]-peptidylproline (omega=180) = [protein]-peptidylproline (omega=0)</text>
        <dbReference type="Rhea" id="RHEA:16237"/>
        <dbReference type="Rhea" id="RHEA-COMP:10747"/>
        <dbReference type="Rhea" id="RHEA-COMP:10748"/>
        <dbReference type="ChEBI" id="CHEBI:83833"/>
        <dbReference type="ChEBI" id="CHEBI:83834"/>
        <dbReference type="EC" id="5.2.1.8"/>
    </reaction>
</comment>
<keyword evidence="8" id="KW-0479">Metal-binding</keyword>
<feature type="domain" description="COS" evidence="17">
    <location>
        <begin position="515"/>
        <end position="574"/>
    </location>
</feature>
<dbReference type="InterPro" id="IPR013320">
    <property type="entry name" value="ConA-like_dom_sf"/>
</dbReference>
<dbReference type="Gene3D" id="2.40.100.10">
    <property type="entry name" value="Cyclophilin-like"/>
    <property type="match status" value="1"/>
</dbReference>
<keyword evidence="8" id="KW-0863">Zinc-finger</keyword>
<protein>
    <recommendedName>
        <fullName evidence="3">peptidylprolyl isomerase</fullName>
        <ecNumber evidence="3">5.2.1.8</ecNumber>
    </recommendedName>
</protein>
<dbReference type="CDD" id="cd12889">
    <property type="entry name" value="SPRY_PRY_TRIM67_9"/>
    <property type="match status" value="1"/>
</dbReference>
<evidence type="ECO:0000259" key="13">
    <source>
        <dbReference type="PROSITE" id="PS50102"/>
    </source>
</evidence>
<dbReference type="GO" id="GO:0006457">
    <property type="term" value="P:protein folding"/>
    <property type="evidence" value="ECO:0007669"/>
    <property type="project" value="InterPro"/>
</dbReference>
<keyword evidence="7" id="KW-0413">Isomerase</keyword>
<dbReference type="InterPro" id="IPR003961">
    <property type="entry name" value="FN3_dom"/>
</dbReference>
<feature type="domain" description="B30.2/SPRY" evidence="15">
    <location>
        <begin position="698"/>
        <end position="886"/>
    </location>
</feature>
<dbReference type="SUPFAM" id="SSF49265">
    <property type="entry name" value="Fibronectin type III"/>
    <property type="match status" value="1"/>
</dbReference>
<dbReference type="PRINTS" id="PR00153">
    <property type="entry name" value="CSAPPISMRASE"/>
</dbReference>
<dbReference type="InterPro" id="IPR000315">
    <property type="entry name" value="Znf_B-box"/>
</dbReference>
<evidence type="ECO:0000256" key="5">
    <source>
        <dbReference type="ARBA" id="ARBA00023054"/>
    </source>
</evidence>
<dbReference type="Gene3D" id="3.30.160.60">
    <property type="entry name" value="Classic Zinc Finger"/>
    <property type="match status" value="1"/>
</dbReference>
<dbReference type="InterPro" id="IPR000504">
    <property type="entry name" value="RRM_dom"/>
</dbReference>
<dbReference type="PROSITE" id="PS50188">
    <property type="entry name" value="B302_SPRY"/>
    <property type="match status" value="1"/>
</dbReference>
<dbReference type="SMART" id="SM00449">
    <property type="entry name" value="SPRY"/>
    <property type="match status" value="1"/>
</dbReference>
<dbReference type="SMART" id="SM00360">
    <property type="entry name" value="RRM"/>
    <property type="match status" value="1"/>
</dbReference>
<feature type="coiled-coil region" evidence="10">
    <location>
        <begin position="415"/>
        <end position="449"/>
    </location>
</feature>
<evidence type="ECO:0000256" key="7">
    <source>
        <dbReference type="ARBA" id="ARBA00023235"/>
    </source>
</evidence>
<keyword evidence="4 9" id="KW-0694">RNA-binding</keyword>
<evidence type="ECO:0000256" key="11">
    <source>
        <dbReference type="SAM" id="MobiDB-lite"/>
    </source>
</evidence>
<feature type="domain" description="Fibronectin type-III" evidence="16">
    <location>
        <begin position="596"/>
        <end position="691"/>
    </location>
</feature>
<feature type="domain" description="B box-type" evidence="14">
    <location>
        <begin position="365"/>
        <end position="407"/>
    </location>
</feature>
<dbReference type="Gene3D" id="3.30.70.330">
    <property type="match status" value="1"/>
</dbReference>
<evidence type="ECO:0000259" key="17">
    <source>
        <dbReference type="PROSITE" id="PS51262"/>
    </source>
</evidence>
<evidence type="ECO:0000256" key="8">
    <source>
        <dbReference type="PROSITE-ProRule" id="PRU00024"/>
    </source>
</evidence>
<dbReference type="InterPro" id="IPR012677">
    <property type="entry name" value="Nucleotide-bd_a/b_plait_sf"/>
</dbReference>
<accession>A0A914GQU2</accession>
<evidence type="ECO:0000259" key="15">
    <source>
        <dbReference type="PROSITE" id="PS50188"/>
    </source>
</evidence>
<dbReference type="PROSITE" id="PS00170">
    <property type="entry name" value="CSA_PPIASE_1"/>
    <property type="match status" value="1"/>
</dbReference>
<dbReference type="PROSITE" id="PS50072">
    <property type="entry name" value="CSA_PPIASE_2"/>
    <property type="match status" value="1"/>
</dbReference>
<dbReference type="PROSITE" id="PS51262">
    <property type="entry name" value="COS"/>
    <property type="match status" value="1"/>
</dbReference>
<dbReference type="CDD" id="cd00063">
    <property type="entry name" value="FN3"/>
    <property type="match status" value="1"/>
</dbReference>
<dbReference type="PROSITE" id="PS50119">
    <property type="entry name" value="ZF_BBOX"/>
    <property type="match status" value="1"/>
</dbReference>
<dbReference type="Gene3D" id="4.10.830.40">
    <property type="match status" value="1"/>
</dbReference>
<dbReference type="PANTHER" id="PTHR24099:SF15">
    <property type="entry name" value="E3 UBIQUITIN-PROTEIN LIGASE TRIM9"/>
    <property type="match status" value="1"/>
</dbReference>
<dbReference type="GO" id="GO:0008270">
    <property type="term" value="F:zinc ion binding"/>
    <property type="evidence" value="ECO:0007669"/>
    <property type="project" value="UniProtKB-KW"/>
</dbReference>
<feature type="compositionally biased region" description="Low complexity" evidence="11">
    <location>
        <begin position="122"/>
        <end position="146"/>
    </location>
</feature>
<dbReference type="InterPro" id="IPR003877">
    <property type="entry name" value="SPRY_dom"/>
</dbReference>
<organism evidence="18 19">
    <name type="scientific">Globodera rostochiensis</name>
    <name type="common">Golden nematode worm</name>
    <name type="synonym">Heterodera rostochiensis</name>
    <dbReference type="NCBI Taxonomy" id="31243"/>
    <lineage>
        <taxon>Eukaryota</taxon>
        <taxon>Metazoa</taxon>
        <taxon>Ecdysozoa</taxon>
        <taxon>Nematoda</taxon>
        <taxon>Chromadorea</taxon>
        <taxon>Rhabditida</taxon>
        <taxon>Tylenchina</taxon>
        <taxon>Tylenchomorpha</taxon>
        <taxon>Tylenchoidea</taxon>
        <taxon>Heteroderidae</taxon>
        <taxon>Heteroderinae</taxon>
        <taxon>Globodera</taxon>
    </lineage>
</organism>
<dbReference type="FunFam" id="2.40.100.10:FF:000013">
    <property type="entry name" value="Peptidyl-prolyl cis-trans isomerase"/>
    <property type="match status" value="1"/>
</dbReference>
<dbReference type="CDD" id="cd19756">
    <property type="entry name" value="Bbox2"/>
    <property type="match status" value="1"/>
</dbReference>
<dbReference type="WBParaSite" id="Gr19_v10_g10338.t1">
    <property type="protein sequence ID" value="Gr19_v10_g10338.t1"/>
    <property type="gene ID" value="Gr19_v10_g10338"/>
</dbReference>
<dbReference type="Pfam" id="PF00160">
    <property type="entry name" value="Pro_isomerase"/>
    <property type="match status" value="1"/>
</dbReference>
<dbReference type="GO" id="GO:0007411">
    <property type="term" value="P:axon guidance"/>
    <property type="evidence" value="ECO:0007669"/>
    <property type="project" value="TreeGrafter"/>
</dbReference>
<proteinExistence type="predicted"/>
<dbReference type="GO" id="GO:0003755">
    <property type="term" value="F:peptidyl-prolyl cis-trans isomerase activity"/>
    <property type="evidence" value="ECO:0007669"/>
    <property type="project" value="UniProtKB-KW"/>
</dbReference>